<gene>
    <name evidence="2" type="ORF">HN018_09845</name>
</gene>
<dbReference type="RefSeq" id="WP_171834016.1">
    <property type="nucleotide sequence ID" value="NZ_CP053708.1"/>
</dbReference>
<protein>
    <submittedName>
        <fullName evidence="2">UrcA family protein</fullName>
    </submittedName>
</protein>
<dbReference type="Proteomes" id="UP000500767">
    <property type="component" value="Chromosome"/>
</dbReference>
<keyword evidence="1" id="KW-0732">Signal</keyword>
<dbReference type="NCBIfam" id="TIGR04433">
    <property type="entry name" value="UrcA_uranyl"/>
    <property type="match status" value="1"/>
</dbReference>
<dbReference type="InterPro" id="IPR030972">
    <property type="entry name" value="UrcA_uranyl"/>
</dbReference>
<evidence type="ECO:0000256" key="1">
    <source>
        <dbReference type="SAM" id="SignalP"/>
    </source>
</evidence>
<proteinExistence type="predicted"/>
<evidence type="ECO:0000313" key="3">
    <source>
        <dbReference type="Proteomes" id="UP000500767"/>
    </source>
</evidence>
<keyword evidence="3" id="KW-1185">Reference proteome</keyword>
<evidence type="ECO:0000313" key="2">
    <source>
        <dbReference type="EMBL" id="QKE90301.1"/>
    </source>
</evidence>
<feature type="signal peptide" evidence="1">
    <location>
        <begin position="1"/>
        <end position="34"/>
    </location>
</feature>
<sequence length="128" mass="13520">MFRFLSIIDYRASRPTQALLAGLLFAAFATTASAQPGVVNDDGSMTEQVSSVGLDLASPSAQVTMRQRIEMAARRVCGFDDQGDASGRRAYTACHEAAMANAMGQFTTLVARAGGIGSANLEMADTRH</sequence>
<dbReference type="AlphaFoldDB" id="A0A6M8HPY0"/>
<reference evidence="2 3" key="1">
    <citation type="journal article" date="2014" name="World J. Microbiol. Biotechnol.">
        <title>Biodiversity and physiological characteristics of Antarctic and Arctic lichens-associated bacteria.</title>
        <authorList>
            <person name="Lee Y.M."/>
            <person name="Kim E.H."/>
            <person name="Lee H.K."/>
            <person name="Hong S.G."/>
        </authorList>
    </citation>
    <scope>NUCLEOTIDE SEQUENCE [LARGE SCALE GENOMIC DNA]</scope>
    <source>
        <strain evidence="2 3">PAMC 26569</strain>
    </source>
</reference>
<dbReference type="EMBL" id="CP053708">
    <property type="protein sequence ID" value="QKE90301.1"/>
    <property type="molecule type" value="Genomic_DNA"/>
</dbReference>
<dbReference type="KEGG" id="lck:HN018_09845"/>
<name>A0A6M8HPY0_9PROT</name>
<organism evidence="2 3">
    <name type="scientific">Lichenicola cladoniae</name>
    <dbReference type="NCBI Taxonomy" id="1484109"/>
    <lineage>
        <taxon>Bacteria</taxon>
        <taxon>Pseudomonadati</taxon>
        <taxon>Pseudomonadota</taxon>
        <taxon>Alphaproteobacteria</taxon>
        <taxon>Acetobacterales</taxon>
        <taxon>Acetobacteraceae</taxon>
        <taxon>Lichenicola</taxon>
    </lineage>
</organism>
<accession>A0A6M8HPY0</accession>
<feature type="chain" id="PRO_5026939228" evidence="1">
    <location>
        <begin position="35"/>
        <end position="128"/>
    </location>
</feature>